<evidence type="ECO:0000313" key="3">
    <source>
        <dbReference type="Proteomes" id="UP001516023"/>
    </source>
</evidence>
<accession>A0ABD3PUM9</accession>
<keyword evidence="3" id="KW-1185">Reference proteome</keyword>
<feature type="region of interest" description="Disordered" evidence="1">
    <location>
        <begin position="135"/>
        <end position="156"/>
    </location>
</feature>
<organism evidence="2 3">
    <name type="scientific">Cyclotella cryptica</name>
    <dbReference type="NCBI Taxonomy" id="29204"/>
    <lineage>
        <taxon>Eukaryota</taxon>
        <taxon>Sar</taxon>
        <taxon>Stramenopiles</taxon>
        <taxon>Ochrophyta</taxon>
        <taxon>Bacillariophyta</taxon>
        <taxon>Coscinodiscophyceae</taxon>
        <taxon>Thalassiosirophycidae</taxon>
        <taxon>Stephanodiscales</taxon>
        <taxon>Stephanodiscaceae</taxon>
        <taxon>Cyclotella</taxon>
    </lineage>
</organism>
<feature type="compositionally biased region" description="Polar residues" evidence="1">
    <location>
        <begin position="697"/>
        <end position="718"/>
    </location>
</feature>
<feature type="compositionally biased region" description="Basic and acidic residues" evidence="1">
    <location>
        <begin position="195"/>
        <end position="207"/>
    </location>
</feature>
<feature type="region of interest" description="Disordered" evidence="1">
    <location>
        <begin position="1"/>
        <end position="73"/>
    </location>
</feature>
<name>A0ABD3PUM9_9STRA</name>
<feature type="compositionally biased region" description="Basic residues" evidence="1">
    <location>
        <begin position="1235"/>
        <end position="1244"/>
    </location>
</feature>
<proteinExistence type="predicted"/>
<feature type="region of interest" description="Disordered" evidence="1">
    <location>
        <begin position="697"/>
        <end position="721"/>
    </location>
</feature>
<gene>
    <name evidence="2" type="ORF">HJC23_003954</name>
</gene>
<sequence length="1244" mass="137298">MKDATTAAAKDSPRTVASKVSFDPPPVKPPKLQHVSSKPLRINFLRRKAKSQDEDSLAPKAKSQDEDEIDDDEEAEIKRLQRKVEYLEKKKKLVQKIKKIERGIEAVDVESDDEATWEKEKVSPKRWPSFRLKRRKNRDRSDSFEDDLTFDDDDNSPLLEKFHSALDYIEDSCSPIIHEIKDLTVVCTELFSPSKENDESGRPERMNIAKRSSKEVNAAPVPEQDAKSKTDEVAEDSQVSSLAPMLIMLSKQISQSFSRTEDAVDDLQEQEKISSCDAQVHGTSGATNVEAGLETASTQGQERDNAESAQILGSNEQALGLMDNASKASSESWQSLVFNQDAHLDGLDCLNMQPAKPDSEPAISPGNETDAKFVEVTVTAMVLSGLAISSKTNQKGRVPPVHAVLSVLNDTTSGEGPAFTHVPSLRVVNDPSRGPIKKNKFDRSAKYHVMGVWDISKKDGTSISGEVKSSFTFSRFVGMSKFDMIDKKREVTISPSILHLRVCVMRDDRDDILPVGVAKVLISGWEPRDVELAVPVRPEYYKSISDLTKKLNTKPPQSKWESFKSFALEDEDDVLSCVRFRGFKNETYRLEKDSFLRIRLKIAPYIQGQQSQLSGSIPLAKNTTTRGDSEVLTVTRELTECQDTKSISLPGGPHAYFVHNSASVENSEGQGGHPPGSTQSFGKVDSRVEAVADMPTIDTTDPCTMVNSKKNKENTSNGVAPPYKLVDESLTEKMVSQKSRKVWFKKSKSTDTRKAKVSTRSQPMLDKKWNSENNPEDAVGLVDTAFQSSRELKNHGVHPLECSSSSVVEATPTVVDMACPENTVNYVAPVDGDTAALSHLEENHIDPCQAKDITGLNGSKDAHQQATSDTNVESNSSALSTGEQSGKDVVLKSKKSWFKKTLKISQTDHPKALCLGSSKEPVLSDPSLAPYSCSSYDRQALVNHEMVADNCNFRQDSSDPNVENFSENKIIETRSFTTVSLKTKEERGFQVISSEVIEDSLQDMNEQSNLSTITASDVDNLRLPAAPEISASKNENSADLQSHCDTVNSMDEVHPQNNEVEEPESQCFCQVDEFMATDIVRGTNCVERDLSQIVSDDEFEVTPDDFLKAAEWTKALGLKESESVSRSNSNHLKTHQLLVNQPSLVTLINESTGSTKAAEDHPCDLSECQGEDCAKKSVASSHEEDGECEGIELELQKKKTRKSVQQDGGDLPSMQKETRSVSNLRSMAGLAGKMSRSKSRKCEI</sequence>
<feature type="region of interest" description="Disordered" evidence="1">
    <location>
        <begin position="1179"/>
        <end position="1244"/>
    </location>
</feature>
<dbReference type="Proteomes" id="UP001516023">
    <property type="component" value="Unassembled WGS sequence"/>
</dbReference>
<protein>
    <recommendedName>
        <fullName evidence="4">C2 NT-type domain-containing protein</fullName>
    </recommendedName>
</protein>
<evidence type="ECO:0000256" key="1">
    <source>
        <dbReference type="SAM" id="MobiDB-lite"/>
    </source>
</evidence>
<evidence type="ECO:0000313" key="2">
    <source>
        <dbReference type="EMBL" id="KAL3791697.1"/>
    </source>
</evidence>
<dbReference type="EMBL" id="JABMIG020000111">
    <property type="protein sequence ID" value="KAL3791697.1"/>
    <property type="molecule type" value="Genomic_DNA"/>
</dbReference>
<feature type="compositionally biased region" description="Polar residues" evidence="1">
    <location>
        <begin position="864"/>
        <end position="884"/>
    </location>
</feature>
<dbReference type="AlphaFoldDB" id="A0ABD3PUM9"/>
<reference evidence="2 3" key="1">
    <citation type="journal article" date="2020" name="G3 (Bethesda)">
        <title>Improved Reference Genome for Cyclotella cryptica CCMP332, a Model for Cell Wall Morphogenesis, Salinity Adaptation, and Lipid Production in Diatoms (Bacillariophyta).</title>
        <authorList>
            <person name="Roberts W.R."/>
            <person name="Downey K.M."/>
            <person name="Ruck E.C."/>
            <person name="Traller J.C."/>
            <person name="Alverson A.J."/>
        </authorList>
    </citation>
    <scope>NUCLEOTIDE SEQUENCE [LARGE SCALE GENOMIC DNA]</scope>
    <source>
        <strain evidence="2 3">CCMP332</strain>
    </source>
</reference>
<feature type="region of interest" description="Disordered" evidence="1">
    <location>
        <begin position="850"/>
        <end position="885"/>
    </location>
</feature>
<evidence type="ECO:0008006" key="4">
    <source>
        <dbReference type="Google" id="ProtNLM"/>
    </source>
</evidence>
<comment type="caution">
    <text evidence="2">The sequence shown here is derived from an EMBL/GenBank/DDBJ whole genome shotgun (WGS) entry which is preliminary data.</text>
</comment>
<feature type="compositionally biased region" description="Acidic residues" evidence="1">
    <location>
        <begin position="144"/>
        <end position="155"/>
    </location>
</feature>
<feature type="region of interest" description="Disordered" evidence="1">
    <location>
        <begin position="754"/>
        <end position="776"/>
    </location>
</feature>
<feature type="region of interest" description="Disordered" evidence="1">
    <location>
        <begin position="193"/>
        <end position="234"/>
    </location>
</feature>